<dbReference type="EMBL" id="CAUJNA010000909">
    <property type="protein sequence ID" value="CAJ1382488.1"/>
    <property type="molecule type" value="Genomic_DNA"/>
</dbReference>
<protein>
    <submittedName>
        <fullName evidence="1">Uncharacterized protein</fullName>
    </submittedName>
</protein>
<gene>
    <name evidence="1" type="ORF">EVOR1521_LOCUS9850</name>
</gene>
<evidence type="ECO:0000313" key="2">
    <source>
        <dbReference type="Proteomes" id="UP001178507"/>
    </source>
</evidence>
<reference evidence="1" key="1">
    <citation type="submission" date="2023-08" db="EMBL/GenBank/DDBJ databases">
        <authorList>
            <person name="Chen Y."/>
            <person name="Shah S."/>
            <person name="Dougan E. K."/>
            <person name="Thang M."/>
            <person name="Chan C."/>
        </authorList>
    </citation>
    <scope>NUCLEOTIDE SEQUENCE</scope>
</reference>
<name>A0AA36MXM9_9DINO</name>
<dbReference type="Proteomes" id="UP001178507">
    <property type="component" value="Unassembled WGS sequence"/>
</dbReference>
<dbReference type="AlphaFoldDB" id="A0AA36MXM9"/>
<keyword evidence="2" id="KW-1185">Reference proteome</keyword>
<proteinExistence type="predicted"/>
<sequence length="102" mass="11475">MWSIIVGGAMQVHPTWGQRAWWWPHPKLRGVVPLVRGQGLQDMLLIDCTLLGSIAHRCEGVCWTGTCRNEFFLSAEELLSSWPEILISFEKYAGRMIASGSC</sequence>
<comment type="caution">
    <text evidence="1">The sequence shown here is derived from an EMBL/GenBank/DDBJ whole genome shotgun (WGS) entry which is preliminary data.</text>
</comment>
<evidence type="ECO:0000313" key="1">
    <source>
        <dbReference type="EMBL" id="CAJ1382488.1"/>
    </source>
</evidence>
<organism evidence="1 2">
    <name type="scientific">Effrenium voratum</name>
    <dbReference type="NCBI Taxonomy" id="2562239"/>
    <lineage>
        <taxon>Eukaryota</taxon>
        <taxon>Sar</taxon>
        <taxon>Alveolata</taxon>
        <taxon>Dinophyceae</taxon>
        <taxon>Suessiales</taxon>
        <taxon>Symbiodiniaceae</taxon>
        <taxon>Effrenium</taxon>
    </lineage>
</organism>
<accession>A0AA36MXM9</accession>